<dbReference type="EMBL" id="JRKL02003345">
    <property type="protein sequence ID" value="KAF3955544.1"/>
    <property type="molecule type" value="Genomic_DNA"/>
</dbReference>
<dbReference type="AlphaFoldDB" id="A0A8J4VMZ8"/>
<gene>
    <name evidence="2" type="ORF">CMV_019246</name>
</gene>
<reference evidence="2" key="1">
    <citation type="submission" date="2020-03" db="EMBL/GenBank/DDBJ databases">
        <title>Castanea mollissima Vanexum genome sequencing.</title>
        <authorList>
            <person name="Staton M."/>
        </authorList>
    </citation>
    <scope>NUCLEOTIDE SEQUENCE</scope>
    <source>
        <tissue evidence="2">Leaf</tissue>
    </source>
</reference>
<evidence type="ECO:0000256" key="1">
    <source>
        <dbReference type="SAM" id="MobiDB-lite"/>
    </source>
</evidence>
<keyword evidence="3" id="KW-1185">Reference proteome</keyword>
<comment type="caution">
    <text evidence="2">The sequence shown here is derived from an EMBL/GenBank/DDBJ whole genome shotgun (WGS) entry which is preliminary data.</text>
</comment>
<dbReference type="Proteomes" id="UP000737018">
    <property type="component" value="Unassembled WGS sequence"/>
</dbReference>
<name>A0A8J4VMZ8_9ROSI</name>
<dbReference type="PANTHER" id="PTHR34776:SF1">
    <property type="entry name" value="F17F16.3 PROTEIN"/>
    <property type="match status" value="1"/>
</dbReference>
<accession>A0A8J4VMZ8</accession>
<feature type="region of interest" description="Disordered" evidence="1">
    <location>
        <begin position="55"/>
        <end position="80"/>
    </location>
</feature>
<sequence length="122" mass="13476">MKAMETSSDAPPSQTIPAAQAKVVLVPPLVLMNDHRLGGRNVAFCQFFSDPTPSGQVRVGPKPGLTRPVDSPRQEVNTKNEPQIVIQERGEIFFFYRPKVDKEEAHSADDVQRLYCATAGVR</sequence>
<organism evidence="2 3">
    <name type="scientific">Castanea mollissima</name>
    <name type="common">Chinese chestnut</name>
    <dbReference type="NCBI Taxonomy" id="60419"/>
    <lineage>
        <taxon>Eukaryota</taxon>
        <taxon>Viridiplantae</taxon>
        <taxon>Streptophyta</taxon>
        <taxon>Embryophyta</taxon>
        <taxon>Tracheophyta</taxon>
        <taxon>Spermatophyta</taxon>
        <taxon>Magnoliopsida</taxon>
        <taxon>eudicotyledons</taxon>
        <taxon>Gunneridae</taxon>
        <taxon>Pentapetalae</taxon>
        <taxon>rosids</taxon>
        <taxon>fabids</taxon>
        <taxon>Fagales</taxon>
        <taxon>Fagaceae</taxon>
        <taxon>Castanea</taxon>
    </lineage>
</organism>
<dbReference type="PANTHER" id="PTHR34776">
    <property type="entry name" value="F17F16.3 PROTEIN"/>
    <property type="match status" value="1"/>
</dbReference>
<evidence type="ECO:0000313" key="2">
    <source>
        <dbReference type="EMBL" id="KAF3955544.1"/>
    </source>
</evidence>
<evidence type="ECO:0000313" key="3">
    <source>
        <dbReference type="Proteomes" id="UP000737018"/>
    </source>
</evidence>
<dbReference type="OrthoDB" id="1028014at2759"/>
<proteinExistence type="predicted"/>
<protein>
    <submittedName>
        <fullName evidence="2">Uncharacterized protein</fullName>
    </submittedName>
</protein>